<dbReference type="InterPro" id="IPR036412">
    <property type="entry name" value="HAD-like_sf"/>
</dbReference>
<organism evidence="11 12">
    <name type="scientific">Chitinophaga rupis</name>
    <dbReference type="NCBI Taxonomy" id="573321"/>
    <lineage>
        <taxon>Bacteria</taxon>
        <taxon>Pseudomonadati</taxon>
        <taxon>Bacteroidota</taxon>
        <taxon>Chitinophagia</taxon>
        <taxon>Chitinophagales</taxon>
        <taxon>Chitinophagaceae</taxon>
        <taxon>Chitinophaga</taxon>
    </lineage>
</organism>
<keyword evidence="10" id="KW-0862">Zinc</keyword>
<dbReference type="GO" id="GO:0005737">
    <property type="term" value="C:cytoplasm"/>
    <property type="evidence" value="ECO:0007669"/>
    <property type="project" value="UniProtKB-SubCell"/>
</dbReference>
<feature type="binding site" evidence="10">
    <location>
        <position position="10"/>
    </location>
    <ligand>
        <name>Mg(2+)</name>
        <dbReference type="ChEBI" id="CHEBI:18420"/>
    </ligand>
</feature>
<feature type="binding site" evidence="10">
    <location>
        <position position="8"/>
    </location>
    <ligand>
        <name>Mg(2+)</name>
        <dbReference type="ChEBI" id="CHEBI:18420"/>
    </ligand>
</feature>
<dbReference type="Proteomes" id="UP000198984">
    <property type="component" value="Unassembled WGS sequence"/>
</dbReference>
<dbReference type="EMBL" id="FOBB01000002">
    <property type="protein sequence ID" value="SEL52619.1"/>
    <property type="molecule type" value="Genomic_DNA"/>
</dbReference>
<dbReference type="Pfam" id="PF13242">
    <property type="entry name" value="Hydrolase_like"/>
    <property type="match status" value="1"/>
</dbReference>
<dbReference type="InterPro" id="IPR006543">
    <property type="entry name" value="Histidinol-phos"/>
</dbReference>
<evidence type="ECO:0000256" key="4">
    <source>
        <dbReference type="ARBA" id="ARBA00022801"/>
    </source>
</evidence>
<dbReference type="Gene3D" id="3.40.50.1000">
    <property type="entry name" value="HAD superfamily/HAD-like"/>
    <property type="match status" value="1"/>
</dbReference>
<feature type="binding site" evidence="10">
    <location>
        <position position="91"/>
    </location>
    <ligand>
        <name>Zn(2+)</name>
        <dbReference type="ChEBI" id="CHEBI:29105"/>
    </ligand>
</feature>
<evidence type="ECO:0000256" key="9">
    <source>
        <dbReference type="PIRSR" id="PIRSR004682-3"/>
    </source>
</evidence>
<keyword evidence="12" id="KW-1185">Reference proteome</keyword>
<dbReference type="GO" id="GO:0046872">
    <property type="term" value="F:metal ion binding"/>
    <property type="evidence" value="ECO:0007669"/>
    <property type="project" value="UniProtKB-KW"/>
</dbReference>
<keyword evidence="3 10" id="KW-0479">Metal-binding</keyword>
<keyword evidence="4 7" id="KW-0378">Hydrolase</keyword>
<dbReference type="AlphaFoldDB" id="A0A1H7QXL8"/>
<evidence type="ECO:0000256" key="6">
    <source>
        <dbReference type="ARBA" id="ARBA00031828"/>
    </source>
</evidence>
<feature type="binding site" evidence="10">
    <location>
        <position position="104"/>
    </location>
    <ligand>
        <name>Zn(2+)</name>
        <dbReference type="ChEBI" id="CHEBI:29105"/>
    </ligand>
</feature>
<dbReference type="GO" id="GO:0005975">
    <property type="term" value="P:carbohydrate metabolic process"/>
    <property type="evidence" value="ECO:0007669"/>
    <property type="project" value="InterPro"/>
</dbReference>
<feature type="site" description="Stabilizes the phosphoryl group" evidence="9">
    <location>
        <position position="50"/>
    </location>
</feature>
<evidence type="ECO:0000313" key="12">
    <source>
        <dbReference type="Proteomes" id="UP000198984"/>
    </source>
</evidence>
<accession>A0A1H7QXL8</accession>
<feature type="active site" description="Nucleophile" evidence="8">
    <location>
        <position position="8"/>
    </location>
</feature>
<evidence type="ECO:0000256" key="3">
    <source>
        <dbReference type="ARBA" id="ARBA00022723"/>
    </source>
</evidence>
<reference evidence="11 12" key="1">
    <citation type="submission" date="2016-10" db="EMBL/GenBank/DDBJ databases">
        <authorList>
            <person name="de Groot N.N."/>
        </authorList>
    </citation>
    <scope>NUCLEOTIDE SEQUENCE [LARGE SCALE GENOMIC DNA]</scope>
    <source>
        <strain evidence="11 12">DSM 21039</strain>
    </source>
</reference>
<evidence type="ECO:0000256" key="7">
    <source>
        <dbReference type="PIRNR" id="PIRNR004682"/>
    </source>
</evidence>
<feature type="binding site" evidence="10">
    <location>
        <position position="133"/>
    </location>
    <ligand>
        <name>Mg(2+)</name>
        <dbReference type="ChEBI" id="CHEBI:18420"/>
    </ligand>
</feature>
<dbReference type="OrthoDB" id="9813880at2"/>
<keyword evidence="5 7" id="KW-0119">Carbohydrate metabolism</keyword>
<dbReference type="NCBIfam" id="TIGR01662">
    <property type="entry name" value="HAD-SF-IIIA"/>
    <property type="match status" value="1"/>
</dbReference>
<feature type="binding site" evidence="10">
    <location>
        <position position="106"/>
    </location>
    <ligand>
        <name>Zn(2+)</name>
        <dbReference type="ChEBI" id="CHEBI:29105"/>
    </ligand>
</feature>
<proteinExistence type="inferred from homology"/>
<dbReference type="SUPFAM" id="SSF56784">
    <property type="entry name" value="HAD-like"/>
    <property type="match status" value="1"/>
</dbReference>
<feature type="binding site" evidence="10">
    <location>
        <position position="89"/>
    </location>
    <ligand>
        <name>Zn(2+)</name>
        <dbReference type="ChEBI" id="CHEBI:29105"/>
    </ligand>
</feature>
<evidence type="ECO:0000256" key="5">
    <source>
        <dbReference type="ARBA" id="ARBA00023277"/>
    </source>
</evidence>
<evidence type="ECO:0000256" key="1">
    <source>
        <dbReference type="ARBA" id="ARBA00004496"/>
    </source>
</evidence>
<comment type="subcellular location">
    <subcellularLocation>
        <location evidence="1 7">Cytoplasm</location>
    </subcellularLocation>
</comment>
<dbReference type="InterPro" id="IPR023214">
    <property type="entry name" value="HAD_sf"/>
</dbReference>
<dbReference type="PANTHER" id="PTHR42891:SF1">
    <property type="entry name" value="D-GLYCERO-BETA-D-MANNO-HEPTOSE-1,7-BISPHOSPHATE 7-PHOSPHATASE"/>
    <property type="match status" value="1"/>
</dbReference>
<keyword evidence="2 7" id="KW-0963">Cytoplasm</keyword>
<dbReference type="InterPro" id="IPR006549">
    <property type="entry name" value="HAD-SF_hydro_IIIA"/>
</dbReference>
<evidence type="ECO:0000313" key="11">
    <source>
        <dbReference type="EMBL" id="SEL52619.1"/>
    </source>
</evidence>
<dbReference type="EC" id="3.1.3.-" evidence="7"/>
<dbReference type="PANTHER" id="PTHR42891">
    <property type="entry name" value="D-GLYCERO-BETA-D-MANNO-HEPTOSE-1,7-BISPHOSPHATE 7-PHOSPHATASE"/>
    <property type="match status" value="1"/>
</dbReference>
<evidence type="ECO:0000256" key="2">
    <source>
        <dbReference type="ARBA" id="ARBA00022490"/>
    </source>
</evidence>
<feature type="site" description="Stabilizes the phosphoryl group" evidence="9">
    <location>
        <position position="108"/>
    </location>
</feature>
<gene>
    <name evidence="11" type="ORF">SAMN04488505_102471</name>
</gene>
<dbReference type="InterPro" id="IPR004446">
    <property type="entry name" value="Heptose_bisP_phosphatase"/>
</dbReference>
<dbReference type="GO" id="GO:0016791">
    <property type="term" value="F:phosphatase activity"/>
    <property type="evidence" value="ECO:0007669"/>
    <property type="project" value="InterPro"/>
</dbReference>
<comment type="cofactor">
    <cofactor evidence="10">
        <name>Mg(2+)</name>
        <dbReference type="ChEBI" id="CHEBI:18420"/>
    </cofactor>
</comment>
<dbReference type="PIRSF" id="PIRSF004682">
    <property type="entry name" value="GmhB"/>
    <property type="match status" value="1"/>
</dbReference>
<protein>
    <recommendedName>
        <fullName evidence="6 7">D,D-heptose 1,7-bisphosphate phosphatase</fullName>
        <ecNumber evidence="7">3.1.3.-</ecNumber>
    </recommendedName>
</protein>
<feature type="site" description="Contributes to substrate recognition" evidence="9">
    <location>
        <position position="107"/>
    </location>
</feature>
<sequence>MKKAVFLDKDGTLVTDVPYNADPAQVQWAPDAIAALQLLRAHGYALIVVSNQSGIARGYFDETQLQKLITAMHSLLHYNGLHLDGFYYCPHHPEGAVKAYAIHCSCRKPLPGMLQQAAMELDICLPSSWMVGDILNDVEAGNRAGCRTVLIDNGNETEWIMAEYRTPAYKARNLADAAAYIISSTTAKN</sequence>
<feature type="active site" description="Proton donor" evidence="8">
    <location>
        <position position="10"/>
    </location>
</feature>
<dbReference type="CDD" id="cd07503">
    <property type="entry name" value="HAD_HisB-N"/>
    <property type="match status" value="1"/>
</dbReference>
<dbReference type="STRING" id="573321.SAMN04488505_102471"/>
<evidence type="ECO:0000256" key="10">
    <source>
        <dbReference type="PIRSR" id="PIRSR004682-4"/>
    </source>
</evidence>
<name>A0A1H7QXL8_9BACT</name>
<comment type="cofactor">
    <cofactor evidence="10">
        <name>Zn(2+)</name>
        <dbReference type="ChEBI" id="CHEBI:29105"/>
    </cofactor>
</comment>
<keyword evidence="10" id="KW-0460">Magnesium</keyword>
<evidence type="ECO:0000256" key="8">
    <source>
        <dbReference type="PIRSR" id="PIRSR004682-1"/>
    </source>
</evidence>
<dbReference type="NCBIfam" id="TIGR01656">
    <property type="entry name" value="Histidinol-ppas"/>
    <property type="match status" value="1"/>
</dbReference>
<dbReference type="RefSeq" id="WP_089909814.1">
    <property type="nucleotide sequence ID" value="NZ_FOBB01000002.1"/>
</dbReference>
<comment type="similarity">
    <text evidence="7">Belongs to the gmhB family.</text>
</comment>